<sequence length="227" mass="24503">MSADKFTVALCQTPSVSSALEVSEARKVALASAKEFVEEAKKKEPGLSMVILPEMFNCPYGTKFFEPFAETVPGPGEVVNEAESPSTAFLVKLAKENSIWLIGGSISEGKEGKVYNTSLALKPDGTIVAKHRKVHLFDINVPGKITFKESDTLTAGSEITTFEGPWGTTGLAICYDVRFAELALCMRERGAKVLIYPGAFNSTTGPAHWKKLMTGRALDTQTFVVAC</sequence>
<dbReference type="GO" id="GO:0006541">
    <property type="term" value="P:glutamine metabolic process"/>
    <property type="evidence" value="ECO:0007669"/>
    <property type="project" value="TreeGrafter"/>
</dbReference>
<dbReference type="GO" id="GO:0005739">
    <property type="term" value="C:mitochondrion"/>
    <property type="evidence" value="ECO:0007669"/>
    <property type="project" value="TreeGrafter"/>
</dbReference>
<dbReference type="GO" id="GO:0006528">
    <property type="term" value="P:asparagine metabolic process"/>
    <property type="evidence" value="ECO:0007669"/>
    <property type="project" value="TreeGrafter"/>
</dbReference>
<feature type="non-terminal residue" evidence="2">
    <location>
        <position position="227"/>
    </location>
</feature>
<dbReference type="Gene3D" id="3.60.110.10">
    <property type="entry name" value="Carbon-nitrogen hydrolase"/>
    <property type="match status" value="1"/>
</dbReference>
<dbReference type="InterPro" id="IPR036526">
    <property type="entry name" value="C-N_Hydrolase_sf"/>
</dbReference>
<organism evidence="2">
    <name type="scientific">Chromera velia CCMP2878</name>
    <dbReference type="NCBI Taxonomy" id="1169474"/>
    <lineage>
        <taxon>Eukaryota</taxon>
        <taxon>Sar</taxon>
        <taxon>Alveolata</taxon>
        <taxon>Colpodellida</taxon>
        <taxon>Chromeraceae</taxon>
        <taxon>Chromera</taxon>
    </lineage>
</organism>
<dbReference type="InterPro" id="IPR003010">
    <property type="entry name" value="C-N_Hydrolase"/>
</dbReference>
<dbReference type="GO" id="GO:0006107">
    <property type="term" value="P:oxaloacetate metabolic process"/>
    <property type="evidence" value="ECO:0007669"/>
    <property type="project" value="TreeGrafter"/>
</dbReference>
<protein>
    <recommendedName>
        <fullName evidence="1">CN hydrolase domain-containing protein</fullName>
    </recommendedName>
</protein>
<reference evidence="2" key="1">
    <citation type="submission" date="2014-11" db="EMBL/GenBank/DDBJ databases">
        <authorList>
            <person name="Otto D Thomas"/>
            <person name="Naeem Raeece"/>
        </authorList>
    </citation>
    <scope>NUCLEOTIDE SEQUENCE</scope>
</reference>
<dbReference type="PROSITE" id="PS50263">
    <property type="entry name" value="CN_HYDROLASE"/>
    <property type="match status" value="1"/>
</dbReference>
<proteinExistence type="predicted"/>
<dbReference type="Pfam" id="PF00795">
    <property type="entry name" value="CN_hydrolase"/>
    <property type="match status" value="1"/>
</dbReference>
<name>A0A0G4HA70_9ALVE</name>
<dbReference type="AlphaFoldDB" id="A0A0G4HA70"/>
<dbReference type="PANTHER" id="PTHR23088">
    <property type="entry name" value="NITRILASE-RELATED"/>
    <property type="match status" value="1"/>
</dbReference>
<dbReference type="SUPFAM" id="SSF56317">
    <property type="entry name" value="Carbon-nitrogen hydrolase"/>
    <property type="match status" value="1"/>
</dbReference>
<feature type="domain" description="CN hydrolase" evidence="1">
    <location>
        <begin position="6"/>
        <end position="227"/>
    </location>
</feature>
<gene>
    <name evidence="2" type="ORF">Cvel_25461</name>
</gene>
<evidence type="ECO:0000259" key="1">
    <source>
        <dbReference type="PROSITE" id="PS50263"/>
    </source>
</evidence>
<evidence type="ECO:0000313" key="2">
    <source>
        <dbReference type="EMBL" id="CEM40660.1"/>
    </source>
</evidence>
<dbReference type="GO" id="GO:0050152">
    <property type="term" value="F:omega-amidase activity"/>
    <property type="evidence" value="ECO:0007669"/>
    <property type="project" value="TreeGrafter"/>
</dbReference>
<dbReference type="VEuPathDB" id="CryptoDB:Cvel_25461"/>
<accession>A0A0G4HA70</accession>
<dbReference type="PANTHER" id="PTHR23088:SF30">
    <property type="entry name" value="OMEGA-AMIDASE NIT2"/>
    <property type="match status" value="1"/>
</dbReference>
<dbReference type="EMBL" id="CDMZ01002081">
    <property type="protein sequence ID" value="CEM40660.1"/>
    <property type="molecule type" value="Genomic_DNA"/>
</dbReference>
<dbReference type="PhylomeDB" id="A0A0G4HA70"/>